<dbReference type="SUPFAM" id="SSF102114">
    <property type="entry name" value="Radical SAM enzymes"/>
    <property type="match status" value="1"/>
</dbReference>
<keyword evidence="3" id="KW-0408">Iron</keyword>
<dbReference type="Pfam" id="PF13186">
    <property type="entry name" value="SPASM"/>
    <property type="match status" value="1"/>
</dbReference>
<dbReference type="GO" id="GO:0003824">
    <property type="term" value="F:catalytic activity"/>
    <property type="evidence" value="ECO:0007669"/>
    <property type="project" value="InterPro"/>
</dbReference>
<evidence type="ECO:0000259" key="5">
    <source>
        <dbReference type="Pfam" id="PF04055"/>
    </source>
</evidence>
<feature type="domain" description="Radical SAM core" evidence="5">
    <location>
        <begin position="10"/>
        <end position="122"/>
    </location>
</feature>
<dbReference type="CDD" id="cd01335">
    <property type="entry name" value="Radical_SAM"/>
    <property type="match status" value="1"/>
</dbReference>
<dbReference type="InterPro" id="IPR050377">
    <property type="entry name" value="Radical_SAM_PqqE_MftC-like"/>
</dbReference>
<keyword evidence="2" id="KW-0479">Metal-binding</keyword>
<dbReference type="Pfam" id="PF04055">
    <property type="entry name" value="Radical_SAM"/>
    <property type="match status" value="1"/>
</dbReference>
<protein>
    <submittedName>
        <fullName evidence="7">Uncharacterized protein</fullName>
    </submittedName>
</protein>
<keyword evidence="8" id="KW-1185">Reference proteome</keyword>
<dbReference type="InterPro" id="IPR058240">
    <property type="entry name" value="rSAM_sf"/>
</dbReference>
<dbReference type="GO" id="GO:0046872">
    <property type="term" value="F:metal ion binding"/>
    <property type="evidence" value="ECO:0007669"/>
    <property type="project" value="UniProtKB-KW"/>
</dbReference>
<sequence>MDNLLRLGLIYTLACNASCAHCCFESHPKLQSKMKAEEALHYIDQAFESKAFDKVGISGGEALFYEDEVVRIIEYARRLGFKTSLTTNGFWGRTLEDALHKLKLLKEKGLNELVLSTDEFHQPFVPYGYIENILTANESVQIPLKIYEILVKGSAMHPLQMKYSHCSWHKGACVPMGRAKEIPSGELIYGDYSGRCTDMDKLTILPDGSCYPCCSPGIKVSAMRFGSAYELSLDELLKAKENSVFLNIMTWRGPKWLKEAGEARGCFLKNKQNEYVSMCHLCHEIAEDEDFLRNMEPFMKDFLLSLQYAKYLKV</sequence>
<dbReference type="AlphaFoldDB" id="A0A1D8GDG0"/>
<dbReference type="OrthoDB" id="9810775at2"/>
<reference evidence="7 8" key="1">
    <citation type="submission" date="2016-09" db="EMBL/GenBank/DDBJ databases">
        <title>Genomic analysis reveals versatility of anaerobic energy metabolism of Geosporobacter ferrireducens IRF9 of phylum Firmicutes.</title>
        <authorList>
            <person name="Kim S.-J."/>
        </authorList>
    </citation>
    <scope>NUCLEOTIDE SEQUENCE [LARGE SCALE GENOMIC DNA]</scope>
    <source>
        <strain evidence="7 8">IRF9</strain>
    </source>
</reference>
<dbReference type="Proteomes" id="UP000095743">
    <property type="component" value="Chromosome"/>
</dbReference>
<proteinExistence type="predicted"/>
<evidence type="ECO:0000313" key="7">
    <source>
        <dbReference type="EMBL" id="AOT68950.1"/>
    </source>
</evidence>
<dbReference type="EMBL" id="CP017269">
    <property type="protein sequence ID" value="AOT68950.1"/>
    <property type="molecule type" value="Genomic_DNA"/>
</dbReference>
<dbReference type="InterPro" id="IPR023885">
    <property type="entry name" value="4Fe4S-binding_SPASM_dom"/>
</dbReference>
<dbReference type="SFLD" id="SFLDS00029">
    <property type="entry name" value="Radical_SAM"/>
    <property type="match status" value="1"/>
</dbReference>
<evidence type="ECO:0000256" key="3">
    <source>
        <dbReference type="ARBA" id="ARBA00023004"/>
    </source>
</evidence>
<keyword evidence="1" id="KW-0949">S-adenosyl-L-methionine</keyword>
<dbReference type="GO" id="GO:0051536">
    <property type="term" value="F:iron-sulfur cluster binding"/>
    <property type="evidence" value="ECO:0007669"/>
    <property type="project" value="UniProtKB-KW"/>
</dbReference>
<evidence type="ECO:0000256" key="1">
    <source>
        <dbReference type="ARBA" id="ARBA00022691"/>
    </source>
</evidence>
<accession>A0A1D8GDG0</accession>
<gene>
    <name evidence="7" type="ORF">Gferi_04905</name>
</gene>
<dbReference type="KEGG" id="gfe:Gferi_04905"/>
<name>A0A1D8GDG0_9FIRM</name>
<dbReference type="CDD" id="cd21109">
    <property type="entry name" value="SPASM"/>
    <property type="match status" value="1"/>
</dbReference>
<feature type="domain" description="4Fe4S-binding SPASM" evidence="6">
    <location>
        <begin position="200"/>
        <end position="245"/>
    </location>
</feature>
<dbReference type="RefSeq" id="WP_069974516.1">
    <property type="nucleotide sequence ID" value="NZ_CP017269.1"/>
</dbReference>
<dbReference type="Gene3D" id="3.20.20.70">
    <property type="entry name" value="Aldolase class I"/>
    <property type="match status" value="1"/>
</dbReference>
<dbReference type="PANTHER" id="PTHR11228:SF7">
    <property type="entry name" value="PQQA PEPTIDE CYCLASE"/>
    <property type="match status" value="1"/>
</dbReference>
<dbReference type="InterPro" id="IPR007197">
    <property type="entry name" value="rSAM"/>
</dbReference>
<dbReference type="STRING" id="1424294.Gferi_04905"/>
<dbReference type="PANTHER" id="PTHR11228">
    <property type="entry name" value="RADICAL SAM DOMAIN PROTEIN"/>
    <property type="match status" value="1"/>
</dbReference>
<dbReference type="SFLD" id="SFLDG01067">
    <property type="entry name" value="SPASM/twitch_domain_containing"/>
    <property type="match status" value="1"/>
</dbReference>
<organism evidence="7 8">
    <name type="scientific">Geosporobacter ferrireducens</name>
    <dbReference type="NCBI Taxonomy" id="1424294"/>
    <lineage>
        <taxon>Bacteria</taxon>
        <taxon>Bacillati</taxon>
        <taxon>Bacillota</taxon>
        <taxon>Clostridia</taxon>
        <taxon>Peptostreptococcales</taxon>
        <taxon>Thermotaleaceae</taxon>
        <taxon>Geosporobacter</taxon>
    </lineage>
</organism>
<evidence type="ECO:0000256" key="2">
    <source>
        <dbReference type="ARBA" id="ARBA00022723"/>
    </source>
</evidence>
<evidence type="ECO:0000259" key="6">
    <source>
        <dbReference type="Pfam" id="PF13186"/>
    </source>
</evidence>
<keyword evidence="4" id="KW-0411">Iron-sulfur</keyword>
<evidence type="ECO:0000256" key="4">
    <source>
        <dbReference type="ARBA" id="ARBA00023014"/>
    </source>
</evidence>
<evidence type="ECO:0000313" key="8">
    <source>
        <dbReference type="Proteomes" id="UP000095743"/>
    </source>
</evidence>
<dbReference type="InterPro" id="IPR013785">
    <property type="entry name" value="Aldolase_TIM"/>
</dbReference>